<dbReference type="PANTHER" id="PTHR32305">
    <property type="match status" value="1"/>
</dbReference>
<comment type="caution">
    <text evidence="3">The sequence shown here is derived from an EMBL/GenBank/DDBJ whole genome shotgun (WGS) entry which is preliminary data.</text>
</comment>
<dbReference type="InterPro" id="IPR022385">
    <property type="entry name" value="Rhs_assc_core"/>
</dbReference>
<evidence type="ECO:0000313" key="4">
    <source>
        <dbReference type="Proteomes" id="UP000247755"/>
    </source>
</evidence>
<dbReference type="PRINTS" id="PR00394">
    <property type="entry name" value="RHSPROTEIN"/>
</dbReference>
<feature type="non-terminal residue" evidence="3">
    <location>
        <position position="620"/>
    </location>
</feature>
<dbReference type="NCBIfam" id="TIGR03696">
    <property type="entry name" value="Rhs_assc_core"/>
    <property type="match status" value="1"/>
</dbReference>
<dbReference type="InterPro" id="IPR031325">
    <property type="entry name" value="RHS_repeat"/>
</dbReference>
<dbReference type="InterPro" id="IPR006530">
    <property type="entry name" value="YD"/>
</dbReference>
<dbReference type="EMBL" id="QJJY01000037">
    <property type="protein sequence ID" value="PXX22912.1"/>
    <property type="molecule type" value="Genomic_DNA"/>
</dbReference>
<gene>
    <name evidence="3" type="ORF">NA66_103743</name>
</gene>
<protein>
    <submittedName>
        <fullName evidence="3">RHS repeat-associated protein</fullName>
    </submittedName>
</protein>
<evidence type="ECO:0000313" key="3">
    <source>
        <dbReference type="EMBL" id="PXX22912.1"/>
    </source>
</evidence>
<dbReference type="InterPro" id="IPR056823">
    <property type="entry name" value="TEN-like_YD-shell"/>
</dbReference>
<dbReference type="AlphaFoldDB" id="A0A318HX98"/>
<dbReference type="Proteomes" id="UP000247755">
    <property type="component" value="Unassembled WGS sequence"/>
</dbReference>
<dbReference type="NCBIfam" id="TIGR01643">
    <property type="entry name" value="YD_repeat_2x"/>
    <property type="match status" value="5"/>
</dbReference>
<name>A0A318HX98_BURPY</name>
<sequence>MIGSTDPLGHATTFSYQYGDLAGITDALGRAIIRYTDGVGRLLSVSDPLGNRTVFDYNGRSLPTRVTDARGGVTTFAYDTNGNLTSFTDARGGVTTFAYDSKERRASRTDPLQAIETYIYDGTDNLTKFTDRNGKIATFGYDGLNRGVSAAYGQTNSGGSPTSPDATVAITYDAGDRATQIADSQGGTITRAYDGLDRLTAETTPQGGVTYAYDAANRRTSFQVAGQNAVTYTYDNGNRLTAVTQGSAQVGFTYDAASRRSTLTLANGIVATYSYDIANQLTGITYANGSTAIGALTYVYDNTGRRTQIGGTLASLNLPATLASATYDADNRLTNWSSNTLTYDANGDLTGDGSLTYGWDSRGRLASLSGTAAASFTYDTLGRRTGKTVNGAATNFLYDGPNVAQELASGTPTANLLLGLDIDEVYSRTDGLGARSFVTDALGSTVALTDTSGVVKTSYMYEPYGNPSATGETNTNTAQYTGRENDGTGLYYYRARYYQPRVGRFVSEDPIGLNGGSNLYAYVGGNPINLIDPTGEFGIPGAIAGGIIGGISGGLGAAATGGIVWRGALFGVATGAVVGGTGAWIGASLKLTRFNGHLFFLKRRCRHGQASEAVPGGVPG</sequence>
<dbReference type="RefSeq" id="WP_146229726.1">
    <property type="nucleotide sequence ID" value="NZ_QJJY01000037.1"/>
</dbReference>
<keyword evidence="1" id="KW-0677">Repeat</keyword>
<dbReference type="PANTHER" id="PTHR32305:SF15">
    <property type="entry name" value="PROTEIN RHSA-RELATED"/>
    <property type="match status" value="1"/>
</dbReference>
<evidence type="ECO:0000256" key="1">
    <source>
        <dbReference type="ARBA" id="ARBA00022737"/>
    </source>
</evidence>
<dbReference type="Pfam" id="PF25023">
    <property type="entry name" value="TEN_YD-shell"/>
    <property type="match status" value="1"/>
</dbReference>
<proteinExistence type="predicted"/>
<dbReference type="Gene3D" id="2.180.10.10">
    <property type="entry name" value="RHS repeat-associated core"/>
    <property type="match status" value="3"/>
</dbReference>
<organism evidence="3 4">
    <name type="scientific">Burkholderia pyrrocinia</name>
    <name type="common">Pseudomonas pyrrocinia</name>
    <dbReference type="NCBI Taxonomy" id="60550"/>
    <lineage>
        <taxon>Bacteria</taxon>
        <taxon>Pseudomonadati</taxon>
        <taxon>Pseudomonadota</taxon>
        <taxon>Betaproteobacteria</taxon>
        <taxon>Burkholderiales</taxon>
        <taxon>Burkholderiaceae</taxon>
        <taxon>Burkholderia</taxon>
        <taxon>Burkholderia cepacia complex</taxon>
    </lineage>
</organism>
<reference evidence="3 4" key="1">
    <citation type="submission" date="2018-05" db="EMBL/GenBank/DDBJ databases">
        <title>Comparative genomics of bacterial root endophytes of switchgrass collected from native prairies over two seasons.</title>
        <authorList>
            <person name="Tang Y."/>
        </authorList>
    </citation>
    <scope>NUCLEOTIDE SEQUENCE [LARGE SCALE GENOMIC DNA]</scope>
    <source>
        <strain evidence="3 4">NFIX32</strain>
    </source>
</reference>
<accession>A0A318HX98</accession>
<feature type="domain" description="Teneurin-like YD-shell" evidence="2">
    <location>
        <begin position="272"/>
        <end position="509"/>
    </location>
</feature>
<evidence type="ECO:0000259" key="2">
    <source>
        <dbReference type="Pfam" id="PF25023"/>
    </source>
</evidence>
<dbReference type="InterPro" id="IPR050708">
    <property type="entry name" value="T6SS_VgrG/RHS"/>
</dbReference>
<dbReference type="Pfam" id="PF05593">
    <property type="entry name" value="RHS_repeat"/>
    <property type="match status" value="3"/>
</dbReference>